<dbReference type="Gene3D" id="3.40.50.20">
    <property type="match status" value="1"/>
</dbReference>
<dbReference type="PIRSF" id="PIRSF039102">
    <property type="entry name" value="Ddl/VanB"/>
    <property type="match status" value="1"/>
</dbReference>
<evidence type="ECO:0000259" key="19">
    <source>
        <dbReference type="PROSITE" id="PS50975"/>
    </source>
</evidence>
<keyword evidence="3 13" id="KW-0436">Ligase</keyword>
<evidence type="ECO:0000256" key="8">
    <source>
        <dbReference type="ARBA" id="ARBA00022960"/>
    </source>
</evidence>
<organism evidence="20 21">
    <name type="scientific">Treponema pallidum subsp. pertenue (strain Gauthier)</name>
    <dbReference type="NCBI Taxonomy" id="491080"/>
    <lineage>
        <taxon>Bacteria</taxon>
        <taxon>Pseudomonadati</taxon>
        <taxon>Spirochaetota</taxon>
        <taxon>Spirochaetia</taxon>
        <taxon>Spirochaetales</taxon>
        <taxon>Treponemataceae</taxon>
        <taxon>Treponema</taxon>
    </lineage>
</organism>
<keyword evidence="5 15" id="KW-0547">Nucleotide-binding</keyword>
<dbReference type="Pfam" id="PF07478">
    <property type="entry name" value="Dala_Dala_lig_C"/>
    <property type="match status" value="1"/>
</dbReference>
<dbReference type="KEGG" id="tpg:TPEGAU_0670"/>
<evidence type="ECO:0000256" key="5">
    <source>
        <dbReference type="ARBA" id="ARBA00022741"/>
    </source>
</evidence>
<keyword evidence="8 13" id="KW-0133">Cell shape</keyword>
<dbReference type="GO" id="GO:0009252">
    <property type="term" value="P:peptidoglycan biosynthetic process"/>
    <property type="evidence" value="ECO:0007669"/>
    <property type="project" value="UniProtKB-UniRule"/>
</dbReference>
<evidence type="ECO:0000256" key="10">
    <source>
        <dbReference type="ARBA" id="ARBA00023211"/>
    </source>
</evidence>
<feature type="active site" evidence="14">
    <location>
        <position position="190"/>
    </location>
</feature>
<dbReference type="GO" id="GO:0046872">
    <property type="term" value="F:metal ion binding"/>
    <property type="evidence" value="ECO:0007669"/>
    <property type="project" value="UniProtKB-KW"/>
</dbReference>
<evidence type="ECO:0000256" key="6">
    <source>
        <dbReference type="ARBA" id="ARBA00022840"/>
    </source>
</evidence>
<dbReference type="GO" id="GO:0008716">
    <property type="term" value="F:D-alanine-D-alanine ligase activity"/>
    <property type="evidence" value="ECO:0007669"/>
    <property type="project" value="UniProtKB-UniRule"/>
</dbReference>
<dbReference type="Gene3D" id="3.30.470.20">
    <property type="entry name" value="ATP-grasp fold, B domain"/>
    <property type="match status" value="1"/>
</dbReference>
<dbReference type="GO" id="GO:0071555">
    <property type="term" value="P:cell wall organization"/>
    <property type="evidence" value="ECO:0007669"/>
    <property type="project" value="UniProtKB-KW"/>
</dbReference>
<dbReference type="InterPro" id="IPR011761">
    <property type="entry name" value="ATP-grasp"/>
</dbReference>
<evidence type="ECO:0000256" key="9">
    <source>
        <dbReference type="ARBA" id="ARBA00022984"/>
    </source>
</evidence>
<dbReference type="SUPFAM" id="SSF52440">
    <property type="entry name" value="PreATP-grasp domain"/>
    <property type="match status" value="1"/>
</dbReference>
<keyword evidence="6 17" id="KW-0067">ATP-binding</keyword>
<feature type="active site" evidence="14">
    <location>
        <position position="14"/>
    </location>
</feature>
<feature type="binding site" evidence="15">
    <location>
        <begin position="190"/>
        <end position="191"/>
    </location>
    <ligand>
        <name>ATP</name>
        <dbReference type="ChEBI" id="CHEBI:30616"/>
    </ligand>
</feature>
<comment type="pathway">
    <text evidence="13">Cell wall biogenesis; peptidoglycan biosynthesis.</text>
</comment>
<dbReference type="RefSeq" id="WP_014342532.1">
    <property type="nucleotide sequence ID" value="NC_016843.1"/>
</dbReference>
<comment type="cofactor">
    <cofactor evidence="16">
        <name>Mg(2+)</name>
        <dbReference type="ChEBI" id="CHEBI:18420"/>
    </cofactor>
    <cofactor evidence="16">
        <name>Mn(2+)</name>
        <dbReference type="ChEBI" id="CHEBI:29035"/>
    </cofactor>
    <text evidence="16">Binds 2 magnesium or manganese ions per subunit.</text>
</comment>
<evidence type="ECO:0000256" key="2">
    <source>
        <dbReference type="ARBA" id="ARBA00010871"/>
    </source>
</evidence>
<dbReference type="NCBIfam" id="NF002528">
    <property type="entry name" value="PRK01966.1-4"/>
    <property type="match status" value="1"/>
</dbReference>
<dbReference type="AlphaFoldDB" id="A0AAU8PM41"/>
<evidence type="ECO:0000256" key="12">
    <source>
        <dbReference type="ARBA" id="ARBA00047614"/>
    </source>
</evidence>
<keyword evidence="11 13" id="KW-0961">Cell wall biogenesis/degradation</keyword>
<feature type="binding site" evidence="15">
    <location>
        <position position="137"/>
    </location>
    <ligand>
        <name>ATP</name>
        <dbReference type="ChEBI" id="CHEBI:30616"/>
    </ligand>
</feature>
<dbReference type="PROSITE" id="PS00844">
    <property type="entry name" value="DALA_DALA_LIGASE_2"/>
    <property type="match status" value="1"/>
</dbReference>
<feature type="binding site" evidence="15">
    <location>
        <begin position="220"/>
        <end position="227"/>
    </location>
    <ligand>
        <name>ATP</name>
        <dbReference type="ChEBI" id="CHEBI:30616"/>
    </ligand>
</feature>
<evidence type="ECO:0000256" key="1">
    <source>
        <dbReference type="ARBA" id="ARBA00001936"/>
    </source>
</evidence>
<dbReference type="InterPro" id="IPR013815">
    <property type="entry name" value="ATP_grasp_subdomain_1"/>
</dbReference>
<evidence type="ECO:0000313" key="21">
    <source>
        <dbReference type="Proteomes" id="UP000008192"/>
    </source>
</evidence>
<evidence type="ECO:0000256" key="7">
    <source>
        <dbReference type="ARBA" id="ARBA00022842"/>
    </source>
</evidence>
<feature type="binding site" evidence="16">
    <location>
        <position position="316"/>
    </location>
    <ligand>
        <name>Mg(2+)</name>
        <dbReference type="ChEBI" id="CHEBI:18420"/>
        <label>2</label>
    </ligand>
</feature>
<evidence type="ECO:0000256" key="11">
    <source>
        <dbReference type="ARBA" id="ARBA00023316"/>
    </source>
</evidence>
<dbReference type="InterPro" id="IPR005905">
    <property type="entry name" value="D_ala_D_ala"/>
</dbReference>
<evidence type="ECO:0000313" key="20">
    <source>
        <dbReference type="EMBL" id="AEZ59932.1"/>
    </source>
</evidence>
<feature type="binding site" evidence="16">
    <location>
        <position position="301"/>
    </location>
    <ligand>
        <name>Mg(2+)</name>
        <dbReference type="ChEBI" id="CHEBI:18420"/>
        <label>1</label>
    </ligand>
</feature>
<dbReference type="InterPro" id="IPR000291">
    <property type="entry name" value="D-Ala_lig_Van_CS"/>
</dbReference>
<gene>
    <name evidence="13 20" type="primary">ddl</name>
    <name evidence="20" type="ordered locus">TPEGAU_0670</name>
</gene>
<comment type="subcellular location">
    <subcellularLocation>
        <location evidence="13">Cytoplasm</location>
    </subcellularLocation>
</comment>
<keyword evidence="9 13" id="KW-0573">Peptidoglycan synthesis</keyword>
<evidence type="ECO:0000256" key="17">
    <source>
        <dbReference type="PROSITE-ProRule" id="PRU00409"/>
    </source>
</evidence>
<dbReference type="PROSITE" id="PS50975">
    <property type="entry name" value="ATP_GRASP"/>
    <property type="match status" value="1"/>
</dbReference>
<evidence type="ECO:0000256" key="15">
    <source>
        <dbReference type="PIRSR" id="PIRSR039102-2"/>
    </source>
</evidence>
<dbReference type="GO" id="GO:0008360">
    <property type="term" value="P:regulation of cell shape"/>
    <property type="evidence" value="ECO:0007669"/>
    <property type="project" value="UniProtKB-KW"/>
</dbReference>
<dbReference type="InterPro" id="IPR011127">
    <property type="entry name" value="Dala_Dala_lig_N"/>
</dbReference>
<evidence type="ECO:0000256" key="16">
    <source>
        <dbReference type="PIRSR" id="PIRSR039102-3"/>
    </source>
</evidence>
<dbReference type="GO" id="GO:0005524">
    <property type="term" value="F:ATP binding"/>
    <property type="evidence" value="ECO:0007669"/>
    <property type="project" value="UniProtKB-UniRule"/>
</dbReference>
<dbReference type="PANTHER" id="PTHR23132:SF25">
    <property type="entry name" value="D-ALANINE--D-ALANINE LIGASE A"/>
    <property type="match status" value="1"/>
</dbReference>
<comment type="cofactor">
    <cofactor evidence="1">
        <name>Mn(2+)</name>
        <dbReference type="ChEBI" id="CHEBI:29035"/>
    </cofactor>
</comment>
<dbReference type="Gene3D" id="3.30.1490.20">
    <property type="entry name" value="ATP-grasp fold, A domain"/>
    <property type="match status" value="1"/>
</dbReference>
<keyword evidence="4 16" id="KW-0479">Metal-binding</keyword>
<keyword evidence="7 16" id="KW-0460">Magnesium</keyword>
<dbReference type="InterPro" id="IPR016185">
    <property type="entry name" value="PreATP-grasp_dom_sf"/>
</dbReference>
<feature type="binding site" evidence="16">
    <location>
        <position position="314"/>
    </location>
    <ligand>
        <name>Mg(2+)</name>
        <dbReference type="ChEBI" id="CHEBI:18420"/>
        <label>1</label>
    </ligand>
</feature>
<dbReference type="Pfam" id="PF01820">
    <property type="entry name" value="Dala_Dala_lig_N"/>
    <property type="match status" value="1"/>
</dbReference>
<feature type="binding site" evidence="15">
    <location>
        <begin position="182"/>
        <end position="184"/>
    </location>
    <ligand>
        <name>ATP</name>
        <dbReference type="ChEBI" id="CHEBI:30616"/>
    </ligand>
</feature>
<comment type="function">
    <text evidence="13">Cell wall formation.</text>
</comment>
<dbReference type="GO" id="GO:0005829">
    <property type="term" value="C:cytosol"/>
    <property type="evidence" value="ECO:0007669"/>
    <property type="project" value="TreeGrafter"/>
</dbReference>
<dbReference type="PROSITE" id="PS00843">
    <property type="entry name" value="DALA_DALA_LIGASE_1"/>
    <property type="match status" value="1"/>
</dbReference>
<feature type="binding site" evidence="15">
    <location>
        <begin position="313"/>
        <end position="314"/>
    </location>
    <ligand>
        <name>ATP</name>
        <dbReference type="ChEBI" id="CHEBI:30616"/>
    </ligand>
</feature>
<feature type="active site" evidence="14">
    <location>
        <position position="325"/>
    </location>
</feature>
<dbReference type="PANTHER" id="PTHR23132">
    <property type="entry name" value="D-ALANINE--D-ALANINE LIGASE"/>
    <property type="match status" value="1"/>
</dbReference>
<evidence type="ECO:0000256" key="18">
    <source>
        <dbReference type="SAM" id="MobiDB-lite"/>
    </source>
</evidence>
<feature type="region of interest" description="Disordered" evidence="18">
    <location>
        <begin position="374"/>
        <end position="396"/>
    </location>
</feature>
<proteinExistence type="inferred from homology"/>
<evidence type="ECO:0000256" key="3">
    <source>
        <dbReference type="ARBA" id="ARBA00022598"/>
    </source>
</evidence>
<dbReference type="EC" id="6.3.2.4" evidence="13"/>
<comment type="catalytic activity">
    <reaction evidence="12 13">
        <text>2 D-alanine + ATP = D-alanyl-D-alanine + ADP + phosphate + H(+)</text>
        <dbReference type="Rhea" id="RHEA:11224"/>
        <dbReference type="ChEBI" id="CHEBI:15378"/>
        <dbReference type="ChEBI" id="CHEBI:30616"/>
        <dbReference type="ChEBI" id="CHEBI:43474"/>
        <dbReference type="ChEBI" id="CHEBI:57416"/>
        <dbReference type="ChEBI" id="CHEBI:57822"/>
        <dbReference type="ChEBI" id="CHEBI:456216"/>
        <dbReference type="EC" id="6.3.2.4"/>
    </reaction>
</comment>
<evidence type="ECO:0000256" key="4">
    <source>
        <dbReference type="ARBA" id="ARBA00022723"/>
    </source>
</evidence>
<reference evidence="21" key="1">
    <citation type="journal article" date="2012" name="PLoS Negl. Trop. Dis.">
        <title>Whole genome sequences of three Treponema pallidum ssp. pertenue strains: yaws and syphilis treponemes differ in less than 0.2% of the genome sequence.</title>
        <authorList>
            <person name="Cejkova D."/>
            <person name="Zobanikova M."/>
            <person name="Chen L."/>
            <person name="Pospisilova P."/>
            <person name="Strouhal M."/>
            <person name="Qin X."/>
            <person name="Mikalova L."/>
            <person name="Norris S.J."/>
            <person name="Muzny D.M."/>
            <person name="Gibbs R.A."/>
            <person name="Fulton L.L."/>
            <person name="Sodergren E."/>
            <person name="Weinstock G.M."/>
            <person name="Smajs D."/>
        </authorList>
    </citation>
    <scope>NUCLEOTIDE SEQUENCE [LARGE SCALE GENOMIC DNA]</scope>
    <source>
        <strain evidence="21">Gauthier</strain>
    </source>
</reference>
<comment type="similarity">
    <text evidence="2 13">Belongs to the D-alanine--D-alanine ligase family.</text>
</comment>
<keyword evidence="13" id="KW-0963">Cytoplasm</keyword>
<dbReference type="NCBIfam" id="NF002378">
    <property type="entry name" value="PRK01372.1"/>
    <property type="match status" value="1"/>
</dbReference>
<feature type="binding site" evidence="16">
    <location>
        <position position="314"/>
    </location>
    <ligand>
        <name>Mg(2+)</name>
        <dbReference type="ChEBI" id="CHEBI:18420"/>
        <label>2</label>
    </ligand>
</feature>
<evidence type="ECO:0000256" key="13">
    <source>
        <dbReference type="HAMAP-Rule" id="MF_00047"/>
    </source>
</evidence>
<dbReference type="HAMAP" id="MF_00047">
    <property type="entry name" value="Dala_Dala_lig"/>
    <property type="match status" value="1"/>
</dbReference>
<dbReference type="InterPro" id="IPR011095">
    <property type="entry name" value="Dala_Dala_lig_C"/>
</dbReference>
<dbReference type="NCBIfam" id="TIGR01205">
    <property type="entry name" value="D_ala_D_alaTIGR"/>
    <property type="match status" value="1"/>
</dbReference>
<accession>A0AAU8PM41</accession>
<sequence length="396" mass="42754">MVHVTLLYGGRSAEHDVSVRSARFVARTLCLQHTVMLIGITRRGVWYAQPACALEQLCTGTVALSIQEDEKRRVCLVPGGGTAGAFVIAGMPCVTDVVFPVLHGSYGEDGTVQGLLEMLQVPYVGCGVCASALAMDKVKAKMLWQAAGLPVLPFVFFRKDAWRMHMQEFVAQLETRLGYPLFVKPAQAGSSVGASPVQTRAPLIPAIEAAFQWDEVVLVERYVRAREIECALSGNGPYTVHGAGEVIAQGAFYDYEEKYADASVARVLVTAPLETAQYEQITTLALRAYEALGLTGLARVDFFLLETGEVYVNEVNTMPGFTSISLFPQICQAAGVAPQDLMAQLLSCARERFAARAALSTDLHAHVCAPSVTAAHDPDAQGDDWDQRDSNPLPTA</sequence>
<dbReference type="SUPFAM" id="SSF56059">
    <property type="entry name" value="Glutathione synthetase ATP-binding domain-like"/>
    <property type="match status" value="1"/>
</dbReference>
<dbReference type="EMBL" id="CP002376">
    <property type="protein sequence ID" value="AEZ59932.1"/>
    <property type="molecule type" value="Genomic_DNA"/>
</dbReference>
<protein>
    <recommendedName>
        <fullName evidence="13">D-alanine--D-alanine ligase</fullName>
        <ecNumber evidence="13">6.3.2.4</ecNumber>
    </recommendedName>
    <alternativeName>
        <fullName evidence="13">D-Ala-D-Ala ligase</fullName>
    </alternativeName>
    <alternativeName>
        <fullName evidence="13">D-alanylalanine synthetase</fullName>
    </alternativeName>
</protein>
<name>A0AAU8PM41_TREPG</name>
<feature type="domain" description="ATP-grasp" evidence="19">
    <location>
        <begin position="141"/>
        <end position="347"/>
    </location>
</feature>
<dbReference type="Proteomes" id="UP000008192">
    <property type="component" value="Chromosome"/>
</dbReference>
<evidence type="ECO:0000256" key="14">
    <source>
        <dbReference type="PIRSR" id="PIRSR039102-1"/>
    </source>
</evidence>
<keyword evidence="10 16" id="KW-0464">Manganese</keyword>